<keyword evidence="2" id="KW-1185">Reference proteome</keyword>
<proteinExistence type="predicted"/>
<dbReference type="SUPFAM" id="SSF56112">
    <property type="entry name" value="Protein kinase-like (PK-like)"/>
    <property type="match status" value="1"/>
</dbReference>
<sequence length="333" mass="37943">MATPDPSKPTVDNSVYAIGSIIQLKVTPDAISGNEATTLQVKVEKQQSPWTLSCCMIVEIQRTPENIPGLSTGDEVFLKMFDRRFAEQIREDNGIEPWSEAFEQDFAKDLASGKVEKFLEKLRTVPNFKDDTEEDWDNAENEAYLASALQQYFDAETATYARLQQYQGRAIPRLLAPVALRETTATSGLGQGQETQMIPRFLASMVLDDTPSNEVLSTQQRKLKEHKGIVDEAVQKVHFLGDYNILNKDVRPVNFIVVPKNGAYRVFMIDFGQCRFRRKDETDAELGRAKRDQDEEGAVALVMEMRLKRVGFELQYEQSPRYSEWARGEFDYD</sequence>
<accession>A0ABZ2WYM2</accession>
<keyword evidence="1" id="KW-0808">Transferase</keyword>
<evidence type="ECO:0000313" key="1">
    <source>
        <dbReference type="EMBL" id="WZH45874.1"/>
    </source>
</evidence>
<dbReference type="GO" id="GO:0016301">
    <property type="term" value="F:kinase activity"/>
    <property type="evidence" value="ECO:0007669"/>
    <property type="project" value="UniProtKB-KW"/>
</dbReference>
<dbReference type="InterPro" id="IPR011009">
    <property type="entry name" value="Kinase-like_dom_sf"/>
</dbReference>
<gene>
    <name evidence="1" type="ORF">QYS62_006942</name>
</gene>
<name>A0ABZ2WYM2_9HYPO</name>
<keyword evidence="1" id="KW-0418">Kinase</keyword>
<organism evidence="1 2">
    <name type="scientific">Fusarium acuminatum</name>
    <dbReference type="NCBI Taxonomy" id="5515"/>
    <lineage>
        <taxon>Eukaryota</taxon>
        <taxon>Fungi</taxon>
        <taxon>Dikarya</taxon>
        <taxon>Ascomycota</taxon>
        <taxon>Pezizomycotina</taxon>
        <taxon>Sordariomycetes</taxon>
        <taxon>Hypocreomycetidae</taxon>
        <taxon>Hypocreales</taxon>
        <taxon>Nectriaceae</taxon>
        <taxon>Fusarium</taxon>
        <taxon>Fusarium tricinctum species complex</taxon>
    </lineage>
</organism>
<protein>
    <submittedName>
        <fullName evidence="1">Casein kinase I RAG8</fullName>
    </submittedName>
</protein>
<dbReference type="Proteomes" id="UP001489902">
    <property type="component" value="Chromosome 4"/>
</dbReference>
<reference evidence="1 2" key="1">
    <citation type="submission" date="2024-04" db="EMBL/GenBank/DDBJ databases">
        <title>Complete genome sequence of Fusarium acuminatum.</title>
        <authorList>
            <person name="Lan B."/>
        </authorList>
    </citation>
    <scope>NUCLEOTIDE SEQUENCE [LARGE SCALE GENOMIC DNA]</scope>
    <source>
        <strain evidence="1">1A</strain>
    </source>
</reference>
<dbReference type="EMBL" id="CP151263">
    <property type="protein sequence ID" value="WZH45874.1"/>
    <property type="molecule type" value="Genomic_DNA"/>
</dbReference>
<evidence type="ECO:0000313" key="2">
    <source>
        <dbReference type="Proteomes" id="UP001489902"/>
    </source>
</evidence>